<dbReference type="STRING" id="545694.TREPR_0869"/>
<dbReference type="EMBL" id="CP001843">
    <property type="protein sequence ID" value="AEF85624.1"/>
    <property type="molecule type" value="Genomic_DNA"/>
</dbReference>
<dbReference type="HOGENOM" id="CLU_3278270_0_0_12"/>
<dbReference type="RefSeq" id="WP_015709181.1">
    <property type="nucleotide sequence ID" value="NC_015578.1"/>
</dbReference>
<gene>
    <name evidence="1" type="ordered locus">TREPR_0869</name>
</gene>
<organism evidence="1 2">
    <name type="scientific">Treponema primitia (strain ATCC BAA-887 / DSM 12427 / ZAS-2)</name>
    <dbReference type="NCBI Taxonomy" id="545694"/>
    <lineage>
        <taxon>Bacteria</taxon>
        <taxon>Pseudomonadati</taxon>
        <taxon>Spirochaetota</taxon>
        <taxon>Spirochaetia</taxon>
        <taxon>Spirochaetales</taxon>
        <taxon>Treponemataceae</taxon>
        <taxon>Treponema</taxon>
    </lineage>
</organism>
<proteinExistence type="predicted"/>
<keyword evidence="2" id="KW-1185">Reference proteome</keyword>
<evidence type="ECO:0000313" key="1">
    <source>
        <dbReference type="EMBL" id="AEF85624.1"/>
    </source>
</evidence>
<protein>
    <submittedName>
        <fullName evidence="1">Uncharacterized protein</fullName>
    </submittedName>
</protein>
<evidence type="ECO:0000313" key="2">
    <source>
        <dbReference type="Proteomes" id="UP000009223"/>
    </source>
</evidence>
<sequence>MVKINGEEIVIHAMKATKNVIDILKKLQRAGGSEGGPDGQD</sequence>
<dbReference type="AlphaFoldDB" id="F5YIM8"/>
<name>F5YIM8_TREPZ</name>
<reference evidence="2" key="1">
    <citation type="submission" date="2009-12" db="EMBL/GenBank/DDBJ databases">
        <title>Complete sequence of Treponema primitia strain ZAS-2.</title>
        <authorList>
            <person name="Tetu S.G."/>
            <person name="Matson E."/>
            <person name="Ren Q."/>
            <person name="Seshadri R."/>
            <person name="Elbourne L."/>
            <person name="Hassan K.A."/>
            <person name="Durkin A."/>
            <person name="Radune D."/>
            <person name="Mohamoud Y."/>
            <person name="Shay R."/>
            <person name="Jin S."/>
            <person name="Zhang X."/>
            <person name="Lucey K."/>
            <person name="Ballor N.R."/>
            <person name="Ottesen E."/>
            <person name="Rosenthal R."/>
            <person name="Allen A."/>
            <person name="Leadbetter J.R."/>
            <person name="Paulsen I.T."/>
        </authorList>
    </citation>
    <scope>NUCLEOTIDE SEQUENCE [LARGE SCALE GENOMIC DNA]</scope>
    <source>
        <strain evidence="2">ATCC BAA-887 / DSM 12427 / ZAS-2</strain>
    </source>
</reference>
<dbReference type="Proteomes" id="UP000009223">
    <property type="component" value="Chromosome"/>
</dbReference>
<reference evidence="1 2" key="2">
    <citation type="journal article" date="2011" name="ISME J.">
        <title>RNA-seq reveals cooperative metabolic interactions between two termite-gut spirochete species in co-culture.</title>
        <authorList>
            <person name="Rosenthal A.Z."/>
            <person name="Matson E.G."/>
            <person name="Eldar A."/>
            <person name="Leadbetter J.R."/>
        </authorList>
    </citation>
    <scope>NUCLEOTIDE SEQUENCE [LARGE SCALE GENOMIC DNA]</scope>
    <source>
        <strain evidence="2">ATCC BAA-887 / DSM 12427 / ZAS-2</strain>
    </source>
</reference>
<accession>F5YIM8</accession>
<dbReference type="KEGG" id="tpi:TREPR_0869"/>